<feature type="transmembrane region" description="Helical" evidence="14">
    <location>
        <begin position="136"/>
        <end position="157"/>
    </location>
</feature>
<organism evidence="15 16">
    <name type="scientific">Hominifimenecus microfluidus</name>
    <dbReference type="NCBI Taxonomy" id="2885348"/>
    <lineage>
        <taxon>Bacteria</taxon>
        <taxon>Bacillati</taxon>
        <taxon>Bacillota</taxon>
        <taxon>Clostridia</taxon>
        <taxon>Lachnospirales</taxon>
        <taxon>Lachnospiraceae</taxon>
        <taxon>Hominifimenecus</taxon>
    </lineage>
</organism>
<comment type="function">
    <text evidence="1">Multidrug efflux pump.</text>
</comment>
<accession>A0AAE3JI95</accession>
<evidence type="ECO:0000256" key="11">
    <source>
        <dbReference type="ARBA" id="ARBA00023136"/>
    </source>
</evidence>
<evidence type="ECO:0000256" key="1">
    <source>
        <dbReference type="ARBA" id="ARBA00003408"/>
    </source>
</evidence>
<evidence type="ECO:0000256" key="7">
    <source>
        <dbReference type="ARBA" id="ARBA00022475"/>
    </source>
</evidence>
<dbReference type="InterPro" id="IPR002528">
    <property type="entry name" value="MATE_fam"/>
</dbReference>
<evidence type="ECO:0000256" key="3">
    <source>
        <dbReference type="ARBA" id="ARBA00010199"/>
    </source>
</evidence>
<dbReference type="GO" id="GO:0005886">
    <property type="term" value="C:plasma membrane"/>
    <property type="evidence" value="ECO:0007669"/>
    <property type="project" value="UniProtKB-SubCell"/>
</dbReference>
<feature type="region of interest" description="Disordered" evidence="13">
    <location>
        <begin position="1"/>
        <end position="23"/>
    </location>
</feature>
<dbReference type="NCBIfam" id="TIGR00797">
    <property type="entry name" value="matE"/>
    <property type="match status" value="1"/>
</dbReference>
<evidence type="ECO:0000256" key="6">
    <source>
        <dbReference type="ARBA" id="ARBA00022449"/>
    </source>
</evidence>
<evidence type="ECO:0000256" key="9">
    <source>
        <dbReference type="ARBA" id="ARBA00022989"/>
    </source>
</evidence>
<dbReference type="PANTHER" id="PTHR43298:SF2">
    <property type="entry name" value="FMN_FAD EXPORTER YEEO-RELATED"/>
    <property type="match status" value="1"/>
</dbReference>
<evidence type="ECO:0000256" key="5">
    <source>
        <dbReference type="ARBA" id="ARBA00022448"/>
    </source>
</evidence>
<dbReference type="InterPro" id="IPR050222">
    <property type="entry name" value="MATE_MdtK"/>
</dbReference>
<comment type="caution">
    <text evidence="15">The sequence shown here is derived from an EMBL/GenBank/DDBJ whole genome shotgun (WGS) entry which is preliminary data.</text>
</comment>
<comment type="subcellular location">
    <subcellularLocation>
        <location evidence="2">Cell membrane</location>
        <topology evidence="2">Multi-pass membrane protein</topology>
    </subcellularLocation>
</comment>
<evidence type="ECO:0000256" key="13">
    <source>
        <dbReference type="SAM" id="MobiDB-lite"/>
    </source>
</evidence>
<comment type="similarity">
    <text evidence="3">Belongs to the multi antimicrobial extrusion (MATE) (TC 2.A.66.1) family.</text>
</comment>
<keyword evidence="8 14" id="KW-0812">Transmembrane</keyword>
<feature type="transmembrane region" description="Helical" evidence="14">
    <location>
        <begin position="425"/>
        <end position="447"/>
    </location>
</feature>
<dbReference type="RefSeq" id="WP_308455188.1">
    <property type="nucleotide sequence ID" value="NZ_JAJEQR010000104.1"/>
</dbReference>
<feature type="transmembrane region" description="Helical" evidence="14">
    <location>
        <begin position="392"/>
        <end position="413"/>
    </location>
</feature>
<evidence type="ECO:0000256" key="8">
    <source>
        <dbReference type="ARBA" id="ARBA00022692"/>
    </source>
</evidence>
<dbReference type="InterPro" id="IPR048279">
    <property type="entry name" value="MdtK-like"/>
</dbReference>
<protein>
    <recommendedName>
        <fullName evidence="4">Probable multidrug resistance protein NorM</fullName>
    </recommendedName>
    <alternativeName>
        <fullName evidence="12">Multidrug-efflux transporter</fullName>
    </alternativeName>
</protein>
<keyword evidence="7" id="KW-1003">Cell membrane</keyword>
<evidence type="ECO:0000256" key="4">
    <source>
        <dbReference type="ARBA" id="ARBA00020268"/>
    </source>
</evidence>
<feature type="transmembrane region" description="Helical" evidence="14">
    <location>
        <begin position="211"/>
        <end position="230"/>
    </location>
</feature>
<reference evidence="15" key="1">
    <citation type="submission" date="2021-10" db="EMBL/GenBank/DDBJ databases">
        <title>Anaerobic single-cell dispensing facilitates the cultivation of human gut bacteria.</title>
        <authorList>
            <person name="Afrizal A."/>
        </authorList>
    </citation>
    <scope>NUCLEOTIDE SEQUENCE</scope>
    <source>
        <strain evidence="15">CLA-AA-H215</strain>
    </source>
</reference>
<evidence type="ECO:0000313" key="15">
    <source>
        <dbReference type="EMBL" id="MCC2232811.1"/>
    </source>
</evidence>
<feature type="transmembrane region" description="Helical" evidence="14">
    <location>
        <begin position="236"/>
        <end position="253"/>
    </location>
</feature>
<proteinExistence type="inferred from homology"/>
<keyword evidence="16" id="KW-1185">Reference proteome</keyword>
<dbReference type="Proteomes" id="UP001198182">
    <property type="component" value="Unassembled WGS sequence"/>
</dbReference>
<keyword evidence="6" id="KW-0050">Antiport</keyword>
<feature type="transmembrane region" description="Helical" evidence="14">
    <location>
        <begin position="459"/>
        <end position="480"/>
    </location>
</feature>
<evidence type="ECO:0000256" key="2">
    <source>
        <dbReference type="ARBA" id="ARBA00004651"/>
    </source>
</evidence>
<keyword evidence="10" id="KW-0406">Ion transport</keyword>
<evidence type="ECO:0000313" key="16">
    <source>
        <dbReference type="Proteomes" id="UP001198182"/>
    </source>
</evidence>
<dbReference type="GO" id="GO:0006811">
    <property type="term" value="P:monoatomic ion transport"/>
    <property type="evidence" value="ECO:0007669"/>
    <property type="project" value="UniProtKB-KW"/>
</dbReference>
<dbReference type="AlphaFoldDB" id="A0AAE3JI95"/>
<dbReference type="GO" id="GO:0015297">
    <property type="term" value="F:antiporter activity"/>
    <property type="evidence" value="ECO:0007669"/>
    <property type="project" value="UniProtKB-KW"/>
</dbReference>
<keyword evidence="9 14" id="KW-1133">Transmembrane helix</keyword>
<dbReference type="CDD" id="cd13138">
    <property type="entry name" value="MATE_yoeA_like"/>
    <property type="match status" value="1"/>
</dbReference>
<evidence type="ECO:0000256" key="14">
    <source>
        <dbReference type="SAM" id="Phobius"/>
    </source>
</evidence>
<evidence type="ECO:0000256" key="10">
    <source>
        <dbReference type="ARBA" id="ARBA00023065"/>
    </source>
</evidence>
<feature type="transmembrane region" description="Helical" evidence="14">
    <location>
        <begin position="177"/>
        <end position="199"/>
    </location>
</feature>
<evidence type="ECO:0000256" key="12">
    <source>
        <dbReference type="ARBA" id="ARBA00031636"/>
    </source>
</evidence>
<gene>
    <name evidence="15" type="ORF">LKD81_17825</name>
</gene>
<feature type="transmembrane region" description="Helical" evidence="14">
    <location>
        <begin position="361"/>
        <end position="386"/>
    </location>
</feature>
<dbReference type="PIRSF" id="PIRSF006603">
    <property type="entry name" value="DinF"/>
    <property type="match status" value="1"/>
</dbReference>
<keyword evidence="11 14" id="KW-0472">Membrane</keyword>
<name>A0AAE3JI95_9FIRM</name>
<dbReference type="PANTHER" id="PTHR43298">
    <property type="entry name" value="MULTIDRUG RESISTANCE PROTEIN NORM-RELATED"/>
    <property type="match status" value="1"/>
</dbReference>
<dbReference type="Pfam" id="PF01554">
    <property type="entry name" value="MatE"/>
    <property type="match status" value="2"/>
</dbReference>
<dbReference type="GO" id="GO:0042910">
    <property type="term" value="F:xenobiotic transmembrane transporter activity"/>
    <property type="evidence" value="ECO:0007669"/>
    <property type="project" value="InterPro"/>
</dbReference>
<sequence length="492" mass="53357">MSDRYNEKNIEENRKNDIAKKEQDAQILTDAEQKMVPECKSKKLDMLHGSIWNKLPRYALPVAATAILEQLFNASDLAVVGNFSSTDRTVAVAAVGANSSIISLILNLFIGIALGANVVIATAIGRKNQEEVQRAVHTSIIMSILGGVLIAILGELVASHLLGMLNIPDDVLPSALMYLRIYLLGMPVILLYNFEAAIFRSIGDTKVPLKALTMSGILNVLLNLFFVIVFKMTVNGVAIATVLSNAFSSLLLLQKLMRTDRMIHVDLKALKIDRCSLMRILKIGLPAGIQSAVFAVANIIIQAAINSLGTVVIAASSAAYNIEIIAYDVFSSFSQACTTFVGQNFGAGQLKRCRKVLLLSLLEDFIATATAIALILVSGHALLSIFNSDPDVIAIGYTRLIIIFAAYPFSMLYDVMSGYLRGFGISMAPAILTTLGICGVRIAWIQFVFPTSQTFETIMAAYPLSLSITALLIFIALMVCRPSRRFAAETHN</sequence>
<keyword evidence="5" id="KW-0813">Transport</keyword>
<feature type="transmembrane region" description="Helical" evidence="14">
    <location>
        <begin position="101"/>
        <end position="124"/>
    </location>
</feature>
<dbReference type="EMBL" id="JAJEQR010000104">
    <property type="protein sequence ID" value="MCC2232811.1"/>
    <property type="molecule type" value="Genomic_DNA"/>
</dbReference>